<dbReference type="InterPro" id="IPR044123">
    <property type="entry name" value="W2_eIF2B_epsilon"/>
</dbReference>
<dbReference type="InterPro" id="IPR005835">
    <property type="entry name" value="NTP_transferase_dom"/>
</dbReference>
<dbReference type="Gene3D" id="1.25.40.180">
    <property type="match status" value="1"/>
</dbReference>
<dbReference type="FunFam" id="3.90.550.10:FF:000066">
    <property type="entry name" value="Translation initiation factor eIF-2B subunit epsilon"/>
    <property type="match status" value="1"/>
</dbReference>
<keyword evidence="3" id="KW-0963">Cytoplasm</keyword>
<dbReference type="Gene3D" id="3.90.550.10">
    <property type="entry name" value="Spore Coat Polysaccharide Biosynthesis Protein SpsA, Chain A"/>
    <property type="match status" value="1"/>
</dbReference>
<comment type="similarity">
    <text evidence="2">Belongs to the eIF-2B gamma/epsilon subunits family.</text>
</comment>
<dbReference type="OrthoDB" id="424572at2759"/>
<evidence type="ECO:0000313" key="9">
    <source>
        <dbReference type="EMBL" id="CAC5358331.1"/>
    </source>
</evidence>
<comment type="subcellular location">
    <subcellularLocation>
        <location evidence="1">Cytoplasm</location>
        <location evidence="1">Cytosol</location>
    </subcellularLocation>
</comment>
<dbReference type="InterPro" id="IPR016024">
    <property type="entry name" value="ARM-type_fold"/>
</dbReference>
<evidence type="ECO:0000256" key="4">
    <source>
        <dbReference type="ARBA" id="ARBA00044144"/>
    </source>
</evidence>
<name>A0A6J8A084_MYTCO</name>
<organism evidence="9 10">
    <name type="scientific">Mytilus coruscus</name>
    <name type="common">Sea mussel</name>
    <dbReference type="NCBI Taxonomy" id="42192"/>
    <lineage>
        <taxon>Eukaryota</taxon>
        <taxon>Metazoa</taxon>
        <taxon>Spiralia</taxon>
        <taxon>Lophotrochozoa</taxon>
        <taxon>Mollusca</taxon>
        <taxon>Bivalvia</taxon>
        <taxon>Autobranchia</taxon>
        <taxon>Pteriomorphia</taxon>
        <taxon>Mytilida</taxon>
        <taxon>Mytiloidea</taxon>
        <taxon>Mytilidae</taxon>
        <taxon>Mytilinae</taxon>
        <taxon>Mytilus</taxon>
    </lineage>
</organism>
<dbReference type="Pfam" id="PF00483">
    <property type="entry name" value="NTP_transferase"/>
    <property type="match status" value="1"/>
</dbReference>
<feature type="domain" description="W2" evidence="8">
    <location>
        <begin position="504"/>
        <end position="681"/>
    </location>
</feature>
<evidence type="ECO:0000256" key="3">
    <source>
        <dbReference type="ARBA" id="ARBA00022490"/>
    </source>
</evidence>
<dbReference type="Pfam" id="PF25084">
    <property type="entry name" value="LbH_EIF2B"/>
    <property type="match status" value="1"/>
</dbReference>
<dbReference type="GO" id="GO:0005851">
    <property type="term" value="C:eukaryotic translation initiation factor 2B complex"/>
    <property type="evidence" value="ECO:0007669"/>
    <property type="project" value="TreeGrafter"/>
</dbReference>
<proteinExistence type="inferred from homology"/>
<dbReference type="InterPro" id="IPR051956">
    <property type="entry name" value="eIF2B_epsilon"/>
</dbReference>
<accession>A0A6J8A084</accession>
<feature type="compositionally biased region" description="Acidic residues" evidence="7">
    <location>
        <begin position="427"/>
        <end position="438"/>
    </location>
</feature>
<dbReference type="CDD" id="cd04197">
    <property type="entry name" value="eIF-2B_epsilon_N"/>
    <property type="match status" value="1"/>
</dbReference>
<evidence type="ECO:0000256" key="5">
    <source>
        <dbReference type="ARBA" id="ARBA00044345"/>
    </source>
</evidence>
<gene>
    <name evidence="9" type="ORF">MCOR_1629</name>
</gene>
<dbReference type="PROSITE" id="PS51363">
    <property type="entry name" value="W2"/>
    <property type="match status" value="1"/>
</dbReference>
<evidence type="ECO:0000259" key="8">
    <source>
        <dbReference type="PROSITE" id="PS51363"/>
    </source>
</evidence>
<dbReference type="EMBL" id="CACVKT020000344">
    <property type="protein sequence ID" value="CAC5358331.1"/>
    <property type="molecule type" value="Genomic_DNA"/>
</dbReference>
<dbReference type="AlphaFoldDB" id="A0A6J8A084"/>
<feature type="region of interest" description="Disordered" evidence="7">
    <location>
        <begin position="419"/>
        <end position="457"/>
    </location>
</feature>
<dbReference type="GO" id="GO:0005829">
    <property type="term" value="C:cytosol"/>
    <property type="evidence" value="ECO:0007669"/>
    <property type="project" value="UniProtKB-SubCell"/>
</dbReference>
<dbReference type="Gene3D" id="2.160.10.10">
    <property type="entry name" value="Hexapeptide repeat proteins"/>
    <property type="match status" value="2"/>
</dbReference>
<dbReference type="Proteomes" id="UP000507470">
    <property type="component" value="Unassembled WGS sequence"/>
</dbReference>
<evidence type="ECO:0000256" key="6">
    <source>
        <dbReference type="ARBA" id="ARBA00046432"/>
    </source>
</evidence>
<keyword evidence="10" id="KW-1185">Reference proteome</keyword>
<dbReference type="Pfam" id="PF02020">
    <property type="entry name" value="W2"/>
    <property type="match status" value="1"/>
</dbReference>
<dbReference type="SUPFAM" id="SSF48371">
    <property type="entry name" value="ARM repeat"/>
    <property type="match status" value="1"/>
</dbReference>
<evidence type="ECO:0000256" key="7">
    <source>
        <dbReference type="SAM" id="MobiDB-lite"/>
    </source>
</evidence>
<dbReference type="CDD" id="cd11558">
    <property type="entry name" value="W2_eIF2B_epsilon"/>
    <property type="match status" value="1"/>
</dbReference>
<dbReference type="PANTHER" id="PTHR45887">
    <property type="entry name" value="TRANSLATION INITIATION FACTOR EIF-2B SUBUNIT EPSILON"/>
    <property type="match status" value="1"/>
</dbReference>
<dbReference type="SUPFAM" id="SSF53448">
    <property type="entry name" value="Nucleotide-diphospho-sugar transferases"/>
    <property type="match status" value="1"/>
</dbReference>
<evidence type="ECO:0000313" key="10">
    <source>
        <dbReference type="Proteomes" id="UP000507470"/>
    </source>
</evidence>
<comment type="subunit">
    <text evidence="6">Component of the translation initiation factor 2B (eIF2B) complex which is a heterodecamer of two sets of five different subunits: alpha, beta, gamma, delta and epsilon. Subunits alpha, beta and delta comprise a regulatory subcomplex and subunits epsilon and gamma comprise a catalytic subcomplex. Within the complex, the hexameric regulatory complex resides at the center, with the two heterodimeric catalytic subcomplexes bound on opposite sides.</text>
</comment>
<dbReference type="GO" id="GO:0003743">
    <property type="term" value="F:translation initiation factor activity"/>
    <property type="evidence" value="ECO:0007669"/>
    <property type="project" value="TreeGrafter"/>
</dbReference>
<dbReference type="InterPro" id="IPR003307">
    <property type="entry name" value="W2_domain"/>
</dbReference>
<dbReference type="GO" id="GO:0031369">
    <property type="term" value="F:translation initiation factor binding"/>
    <property type="evidence" value="ECO:0007669"/>
    <property type="project" value="InterPro"/>
</dbReference>
<dbReference type="PANTHER" id="PTHR45887:SF1">
    <property type="entry name" value="TRANSLATION INITIATION FACTOR EIF-2B SUBUNIT EPSILON"/>
    <property type="match status" value="1"/>
</dbReference>
<dbReference type="InterPro" id="IPR029044">
    <property type="entry name" value="Nucleotide-diphossugar_trans"/>
</dbReference>
<evidence type="ECO:0000256" key="2">
    <source>
        <dbReference type="ARBA" id="ARBA00007878"/>
    </source>
</evidence>
<dbReference type="FunFam" id="1.25.40.180:FF:000022">
    <property type="entry name" value="Translation initiation factor eIF-2B epsilon subunit"/>
    <property type="match status" value="1"/>
</dbReference>
<reference evidence="9 10" key="1">
    <citation type="submission" date="2020-06" db="EMBL/GenBank/DDBJ databases">
        <authorList>
            <person name="Li R."/>
            <person name="Bekaert M."/>
        </authorList>
    </citation>
    <scope>NUCLEOTIDE SEQUENCE [LARGE SCALE GENOMIC DNA]</scope>
    <source>
        <strain evidence="10">wild</strain>
    </source>
</reference>
<dbReference type="InterPro" id="IPR056764">
    <property type="entry name" value="LbH_EIF2B3/5"/>
</dbReference>
<dbReference type="InterPro" id="IPR035543">
    <property type="entry name" value="eIF-2B_epsilon_N"/>
</dbReference>
<dbReference type="CDD" id="cd05787">
    <property type="entry name" value="LbH_eIF2B_epsilon"/>
    <property type="match status" value="1"/>
</dbReference>
<dbReference type="SMART" id="SM00515">
    <property type="entry name" value="eIF5C"/>
    <property type="match status" value="1"/>
</dbReference>
<sequence length="682" mass="77478">MSGKGKHRGADIKQEDILQAVVIADTFNVRFAPITEKKPRTLLPVVNVPMLDYTLEFLAAGGIQEIFVFCCHLADQIRTHIRNSKWNDSSSPCTVTPILSEGCLSMGDAMREIEDKSLIRSDFILVYGDIVSNLDLRSIIQEHKRRREKDKNAVMTVIMKKAPPGHCSRCREDDSLVAMDSTNDRILHYLKTGNQKKLQIPVEVLTDNKNVQLRYDLLDCQISVCSPQVPALFKDNFDYLSRDDFIKGILMNEEVMGNTIFGKIVRDEYAARISNLQMYDIISRDIMSRWTYPLVPDNSINNHDNSLSYGRHNVYLSKDVTLARGCILEENVVVGSGSSIGCNTVISQSVIGNNCKIGENVNITGSYVWDDITIEDNCVIETSVICDNVTVYDGVTVNPGSVISWDVKVGPGVHLPQSCMLQSHPVDDDDDFGDDLPEADQGQQITESSPDFGAKSKAYEYRAPCDSDEEDEELRQDIWGLTLHSDDDISSVDSHKSDEFSDEEEEMQDEVSMFYTEMIDQLRRSEEENISNENMILEINSLKHAYNIAIKDLHGMVLKSLIDLPFRQNTDGQQLLVDIKKNLTKHLPLLKNYIKPNSTEPQMDGLMALEEFSLQEPRINTVLVKILHMLYDMDVLEEQVLFRWHKSIPQAEDVPERERLRKQVEPLIKWLQEAEEESSEDE</sequence>
<protein>
    <recommendedName>
        <fullName evidence="4">Translation initiation factor eIF2B subunit epsilon</fullName>
    </recommendedName>
    <alternativeName>
        <fullName evidence="5">eIF2B GDP-GTP exchange factor subunit epsilon</fullName>
    </alternativeName>
</protein>
<dbReference type="GO" id="GO:0005085">
    <property type="term" value="F:guanyl-nucleotide exchange factor activity"/>
    <property type="evidence" value="ECO:0007669"/>
    <property type="project" value="InterPro"/>
</dbReference>
<evidence type="ECO:0000256" key="1">
    <source>
        <dbReference type="ARBA" id="ARBA00004514"/>
    </source>
</evidence>